<feature type="transmembrane region" description="Helical" evidence="5">
    <location>
        <begin position="376"/>
        <end position="400"/>
    </location>
</feature>
<comment type="caution">
    <text evidence="7">The sequence shown here is derived from an EMBL/GenBank/DDBJ whole genome shotgun (WGS) entry which is preliminary data.</text>
</comment>
<organism evidence="7 8">
    <name type="scientific">Parnassius mnemosyne</name>
    <name type="common">clouded apollo</name>
    <dbReference type="NCBI Taxonomy" id="213953"/>
    <lineage>
        <taxon>Eukaryota</taxon>
        <taxon>Metazoa</taxon>
        <taxon>Ecdysozoa</taxon>
        <taxon>Arthropoda</taxon>
        <taxon>Hexapoda</taxon>
        <taxon>Insecta</taxon>
        <taxon>Pterygota</taxon>
        <taxon>Neoptera</taxon>
        <taxon>Endopterygota</taxon>
        <taxon>Lepidoptera</taxon>
        <taxon>Glossata</taxon>
        <taxon>Ditrysia</taxon>
        <taxon>Papilionoidea</taxon>
        <taxon>Papilionidae</taxon>
        <taxon>Parnassiinae</taxon>
        <taxon>Parnassini</taxon>
        <taxon>Parnassius</taxon>
        <taxon>Driopa</taxon>
    </lineage>
</organism>
<dbReference type="PROSITE" id="PS50850">
    <property type="entry name" value="MFS"/>
    <property type="match status" value="1"/>
</dbReference>
<dbReference type="InterPro" id="IPR036259">
    <property type="entry name" value="MFS_trans_sf"/>
</dbReference>
<keyword evidence="4 5" id="KW-0472">Membrane</keyword>
<dbReference type="Gene3D" id="1.20.1250.20">
    <property type="entry name" value="MFS general substrate transporter like domains"/>
    <property type="match status" value="1"/>
</dbReference>
<dbReference type="GO" id="GO:0022857">
    <property type="term" value="F:transmembrane transporter activity"/>
    <property type="evidence" value="ECO:0007669"/>
    <property type="project" value="InterPro"/>
</dbReference>
<keyword evidence="3 5" id="KW-1133">Transmembrane helix</keyword>
<keyword evidence="8" id="KW-1185">Reference proteome</keyword>
<feature type="transmembrane region" description="Helical" evidence="5">
    <location>
        <begin position="179"/>
        <end position="201"/>
    </location>
</feature>
<dbReference type="PANTHER" id="PTHR24064">
    <property type="entry name" value="SOLUTE CARRIER FAMILY 22 MEMBER"/>
    <property type="match status" value="1"/>
</dbReference>
<protein>
    <recommendedName>
        <fullName evidence="6">Major facilitator superfamily (MFS) profile domain-containing protein</fullName>
    </recommendedName>
</protein>
<evidence type="ECO:0000259" key="6">
    <source>
        <dbReference type="PROSITE" id="PS50850"/>
    </source>
</evidence>
<dbReference type="SUPFAM" id="SSF103473">
    <property type="entry name" value="MFS general substrate transporter"/>
    <property type="match status" value="1"/>
</dbReference>
<evidence type="ECO:0000256" key="5">
    <source>
        <dbReference type="SAM" id="Phobius"/>
    </source>
</evidence>
<feature type="transmembrane region" description="Helical" evidence="5">
    <location>
        <begin position="144"/>
        <end position="167"/>
    </location>
</feature>
<sequence>MSAEDAIENIIGRFGLYQTWILFLITIGRYPNEFQLTNVVFILPSVNYVCLDEQALNYTNCCPCENPEYDTSTIVDSVTSSWHLICSRTQLASLAQSMLQLGILVGSLIYGYLSDRYGRKIATLTGMITNVIFIILSAMVPAFWMFLICRFLIGTAVGGTMLCCYILMVELSGKSFRPYLPAVTEIAYVTAYIILPIIAYYVRQWRYLQLVTSVPWVFVIMYQWLLPESPRWLITMGRKKEAVDILTKIAKWNNKKTSNIAALVDKLEEESKHDKQKSGSYLDLFKTPKIRIYTFIFAFVWFCCANTFFGINQYIGRLGGNFFLNIILSGLFHVPGMIFNVLASLYLKRKVGVILSFVVASLSLILFIFIPSGSDYLSLMFAIVSQIGAYMAFVQIYLYTSEVFPTIIRNSALGFASMSARVGGFAAPFIVNIGIEWVSIIIFSFVALSAAFLCIFLPNTNDTTLLNTIQQIEKSQVHVKKRTESIE</sequence>
<feature type="transmembrane region" description="Helical" evidence="5">
    <location>
        <begin position="120"/>
        <end position="138"/>
    </location>
</feature>
<reference evidence="7 8" key="1">
    <citation type="submission" date="2023-11" db="EMBL/GenBank/DDBJ databases">
        <authorList>
            <person name="Hedman E."/>
            <person name="Englund M."/>
            <person name="Stromberg M."/>
            <person name="Nyberg Akerstrom W."/>
            <person name="Nylinder S."/>
            <person name="Jareborg N."/>
            <person name="Kallberg Y."/>
            <person name="Kronander E."/>
        </authorList>
    </citation>
    <scope>NUCLEOTIDE SEQUENCE [LARGE SCALE GENOMIC DNA]</scope>
</reference>
<name>A0AAV1KUG2_9NEOP</name>
<keyword evidence="2 5" id="KW-0812">Transmembrane</keyword>
<dbReference type="Proteomes" id="UP001314205">
    <property type="component" value="Unassembled WGS sequence"/>
</dbReference>
<feature type="transmembrane region" description="Helical" evidence="5">
    <location>
        <begin position="353"/>
        <end position="370"/>
    </location>
</feature>
<feature type="transmembrane region" description="Helical" evidence="5">
    <location>
        <begin position="412"/>
        <end position="431"/>
    </location>
</feature>
<dbReference type="EMBL" id="CAVLGL010000079">
    <property type="protein sequence ID" value="CAK1585502.1"/>
    <property type="molecule type" value="Genomic_DNA"/>
</dbReference>
<evidence type="ECO:0000313" key="8">
    <source>
        <dbReference type="Proteomes" id="UP001314205"/>
    </source>
</evidence>
<feature type="transmembrane region" description="Helical" evidence="5">
    <location>
        <begin position="292"/>
        <end position="311"/>
    </location>
</feature>
<dbReference type="InterPro" id="IPR020846">
    <property type="entry name" value="MFS_dom"/>
</dbReference>
<proteinExistence type="predicted"/>
<feature type="transmembrane region" description="Helical" evidence="5">
    <location>
        <begin position="94"/>
        <end position="113"/>
    </location>
</feature>
<feature type="transmembrane region" description="Helical" evidence="5">
    <location>
        <begin position="323"/>
        <end position="346"/>
    </location>
</feature>
<accession>A0AAV1KUG2</accession>
<dbReference type="InterPro" id="IPR005828">
    <property type="entry name" value="MFS_sugar_transport-like"/>
</dbReference>
<feature type="domain" description="Major facilitator superfamily (MFS) profile" evidence="6">
    <location>
        <begin position="21"/>
        <end position="462"/>
    </location>
</feature>
<dbReference type="Pfam" id="PF00083">
    <property type="entry name" value="Sugar_tr"/>
    <property type="match status" value="1"/>
</dbReference>
<evidence type="ECO:0000256" key="3">
    <source>
        <dbReference type="ARBA" id="ARBA00022989"/>
    </source>
</evidence>
<evidence type="ECO:0000256" key="2">
    <source>
        <dbReference type="ARBA" id="ARBA00022692"/>
    </source>
</evidence>
<evidence type="ECO:0000256" key="4">
    <source>
        <dbReference type="ARBA" id="ARBA00023136"/>
    </source>
</evidence>
<comment type="subcellular location">
    <subcellularLocation>
        <location evidence="1">Membrane</location>
        <topology evidence="1">Multi-pass membrane protein</topology>
    </subcellularLocation>
</comment>
<evidence type="ECO:0000313" key="7">
    <source>
        <dbReference type="EMBL" id="CAK1585502.1"/>
    </source>
</evidence>
<dbReference type="GO" id="GO:0016020">
    <property type="term" value="C:membrane"/>
    <property type="evidence" value="ECO:0007669"/>
    <property type="project" value="UniProtKB-SubCell"/>
</dbReference>
<feature type="transmembrane region" description="Helical" evidence="5">
    <location>
        <begin position="437"/>
        <end position="457"/>
    </location>
</feature>
<evidence type="ECO:0000256" key="1">
    <source>
        <dbReference type="ARBA" id="ARBA00004141"/>
    </source>
</evidence>
<dbReference type="AlphaFoldDB" id="A0AAV1KUG2"/>
<gene>
    <name evidence="7" type="ORF">PARMNEM_LOCUS6575</name>
</gene>